<reference evidence="1 2" key="1">
    <citation type="submission" date="2021-01" db="EMBL/GenBank/DDBJ databases">
        <title>Genomic Encyclopedia of Type Strains, Phase IV (KMG-IV): sequencing the most valuable type-strain genomes for metagenomic binning, comparative biology and taxonomic classification.</title>
        <authorList>
            <person name="Goeker M."/>
        </authorList>
    </citation>
    <scope>NUCLEOTIDE SEQUENCE [LARGE SCALE GENOMIC DNA]</scope>
    <source>
        <strain evidence="1 2">DSM 103394</strain>
    </source>
</reference>
<dbReference type="Proteomes" id="UP000674416">
    <property type="component" value="Unassembled WGS sequence"/>
</dbReference>
<organism evidence="1 2">
    <name type="scientific">Bacillus capparidis</name>
    <dbReference type="NCBI Taxonomy" id="1840411"/>
    <lineage>
        <taxon>Bacteria</taxon>
        <taxon>Bacillati</taxon>
        <taxon>Bacillota</taxon>
        <taxon>Bacilli</taxon>
        <taxon>Bacillales</taxon>
        <taxon>Bacillaceae</taxon>
        <taxon>Bacillus</taxon>
    </lineage>
</organism>
<name>A0ABS4CTW0_9BACI</name>
<evidence type="ECO:0008006" key="3">
    <source>
        <dbReference type="Google" id="ProtNLM"/>
    </source>
</evidence>
<protein>
    <recommendedName>
        <fullName evidence="3">DUF262 domain-containing protein</fullName>
    </recommendedName>
</protein>
<gene>
    <name evidence="1" type="ORF">JOC74_001263</name>
</gene>
<comment type="caution">
    <text evidence="1">The sequence shown here is derived from an EMBL/GenBank/DDBJ whole genome shotgun (WGS) entry which is preliminary data.</text>
</comment>
<dbReference type="RefSeq" id="WP_211086083.1">
    <property type="nucleotide sequence ID" value="NZ_JAFDST010000001.1"/>
</dbReference>
<keyword evidence="2" id="KW-1185">Reference proteome</keyword>
<proteinExistence type="predicted"/>
<evidence type="ECO:0000313" key="1">
    <source>
        <dbReference type="EMBL" id="MBP1080775.1"/>
    </source>
</evidence>
<dbReference type="EMBL" id="JAFDST010000001">
    <property type="protein sequence ID" value="MBP1080775.1"/>
    <property type="molecule type" value="Genomic_DNA"/>
</dbReference>
<accession>A0ABS4CTW0</accession>
<evidence type="ECO:0000313" key="2">
    <source>
        <dbReference type="Proteomes" id="UP000674416"/>
    </source>
</evidence>
<sequence>MATISKKLLKAISFNPTKRSYQITIKNLCERIESKQIVLPLYQSGIRWTLQKNIDLLNFQLLGKAPVSPISINEILDTSIAVEQVTFIDRKLIDGNVQGKHSITDGQQRLTCNFKAYSDDDSFRSVVLDIGRGYFYEVSGEIQNHQIPVGKLLNKDISEFFKYTNSNNFLMKQEVKDVLMSVRSKLFDYNYTVNIAEDLTEAEQVHWFEVLNNAGSRVSSVQLKFAKLLARGMDIYSDYTDVFVSKMKANGYDSLFVQKNTEVSIPIATLNTAYEVVTQRENHVRNFTPMASDTKENQLCSLETDKLKQCFDLTLDGLEKTFKFIDDNELVPPRRIDYITYIAGLYVYNQNNEFNEKQKAALISWYENTDFTNKSNDDRRDMFKEILEIRYITDKDITQMELI</sequence>